<sequence length="723" mass="83521">MPQDRGHRRKHSRSLSPIPNKHKRSWQNDISGSGDGGRPFGRHRSPSPMRRDTKLFKSPSKLGGHKTFHASSPGGHKSRSPRNQKRSRPRSPYSGRGLSPSFSRQPHLHPNRDYSRPVSRPSHLEERERSRIRHVPPLKAGVESFKLESKFNKSTPNTHTELTTKKKLKQSPPPKRPRSRSPANSTLKRSEPSSQPHQRETLMSERKVSSVSKKKQSRVTLHKRFTQEEQEPFELEENVTIAILRNPNAEPSEDVTVKKVFDASLFKMVHKKAEGKKPIFDREEIKLWRHDENLSDEPDFERRLVRVKSTSSAPKLASESLSRMSPNVIRKAFGLQIGVRSKSKSPHRDGQVSRSRSPRREPQIRLDPRPDPRYESKFREQLEREEEIVNRGKRQHDKVVGSMDKKGIKNQTRDGKHGKRNDRGKEEPYDLRQALERRRSDRVEGSGFRIEVQRGEGDAELFYREDTRGQGSSVENHPNVSDLAGGRSVVMDQNKDQRRFSSIDRDQQRFGSADRDSRGSWENDRRTVRGRGRGNGRIRGRRRPWSPDIGLDGGKRQDDSRDVRDKILERRHRYSMSPNNNRGWRGYRGRGRGRGRDFILYDQDISSPTEIDDSFKYTQVRRNNAHDDRDVSPKVFRSRGGRGRFPMRSFGSSNFRANSRGFRGGGVSSGRGFRGGYRGGYNSMADRRSLERRNTSLDREWKHDMYDSLIAEDDQSHRTAVIS</sequence>
<name>A0AAV2IEZ8_LYMST</name>
<accession>A0AAV2IEZ8</accession>
<feature type="compositionally biased region" description="Basic and acidic residues" evidence="1">
    <location>
        <begin position="358"/>
        <end position="390"/>
    </location>
</feature>
<evidence type="ECO:0000256" key="1">
    <source>
        <dbReference type="SAM" id="MobiDB-lite"/>
    </source>
</evidence>
<feature type="compositionally biased region" description="Basic residues" evidence="1">
    <location>
        <begin position="76"/>
        <end position="89"/>
    </location>
</feature>
<feature type="compositionally biased region" description="Polar residues" evidence="1">
    <location>
        <begin position="308"/>
        <end position="325"/>
    </location>
</feature>
<comment type="caution">
    <text evidence="2">The sequence shown here is derived from an EMBL/GenBank/DDBJ whole genome shotgun (WGS) entry which is preliminary data.</text>
</comment>
<feature type="compositionally biased region" description="Basic residues" evidence="1">
    <location>
        <begin position="165"/>
        <end position="179"/>
    </location>
</feature>
<feature type="compositionally biased region" description="Basic and acidic residues" evidence="1">
    <location>
        <begin position="197"/>
        <end position="208"/>
    </location>
</feature>
<feature type="compositionally biased region" description="Polar residues" evidence="1">
    <location>
        <begin position="183"/>
        <end position="196"/>
    </location>
</feature>
<feature type="region of interest" description="Disordered" evidence="1">
    <location>
        <begin position="625"/>
        <end position="681"/>
    </location>
</feature>
<proteinExistence type="predicted"/>
<protein>
    <recommendedName>
        <fullName evidence="4">Btz domain-containing protein</fullName>
    </recommendedName>
</protein>
<feature type="compositionally biased region" description="Basic residues" evidence="1">
    <location>
        <begin position="528"/>
        <end position="544"/>
    </location>
</feature>
<organism evidence="2 3">
    <name type="scientific">Lymnaea stagnalis</name>
    <name type="common">Great pond snail</name>
    <name type="synonym">Helix stagnalis</name>
    <dbReference type="NCBI Taxonomy" id="6523"/>
    <lineage>
        <taxon>Eukaryota</taxon>
        <taxon>Metazoa</taxon>
        <taxon>Spiralia</taxon>
        <taxon>Lophotrochozoa</taxon>
        <taxon>Mollusca</taxon>
        <taxon>Gastropoda</taxon>
        <taxon>Heterobranchia</taxon>
        <taxon>Euthyneura</taxon>
        <taxon>Panpulmonata</taxon>
        <taxon>Hygrophila</taxon>
        <taxon>Lymnaeoidea</taxon>
        <taxon>Lymnaeidae</taxon>
        <taxon>Lymnaea</taxon>
    </lineage>
</organism>
<dbReference type="EMBL" id="CAXITT010000638">
    <property type="protein sequence ID" value="CAL1544700.1"/>
    <property type="molecule type" value="Genomic_DNA"/>
</dbReference>
<feature type="compositionally biased region" description="Low complexity" evidence="1">
    <location>
        <begin position="90"/>
        <end position="101"/>
    </location>
</feature>
<feature type="region of interest" description="Disordered" evidence="1">
    <location>
        <begin position="467"/>
        <end position="563"/>
    </location>
</feature>
<feature type="region of interest" description="Disordered" evidence="1">
    <location>
        <begin position="307"/>
        <end position="429"/>
    </location>
</feature>
<feature type="compositionally biased region" description="Basic and acidic residues" evidence="1">
    <location>
        <begin position="493"/>
        <end position="527"/>
    </location>
</feature>
<keyword evidence="3" id="KW-1185">Reference proteome</keyword>
<dbReference type="Proteomes" id="UP001497497">
    <property type="component" value="Unassembled WGS sequence"/>
</dbReference>
<reference evidence="2 3" key="1">
    <citation type="submission" date="2024-04" db="EMBL/GenBank/DDBJ databases">
        <authorList>
            <consortium name="Genoscope - CEA"/>
            <person name="William W."/>
        </authorList>
    </citation>
    <scope>NUCLEOTIDE SEQUENCE [LARGE SCALE GENOMIC DNA]</scope>
</reference>
<evidence type="ECO:0000313" key="3">
    <source>
        <dbReference type="Proteomes" id="UP001497497"/>
    </source>
</evidence>
<dbReference type="AlphaFoldDB" id="A0AAV2IEZ8"/>
<feature type="compositionally biased region" description="Basic residues" evidence="1">
    <location>
        <begin position="1"/>
        <end position="13"/>
    </location>
</feature>
<feature type="region of interest" description="Disordered" evidence="1">
    <location>
        <begin position="1"/>
        <end position="225"/>
    </location>
</feature>
<evidence type="ECO:0008006" key="4">
    <source>
        <dbReference type="Google" id="ProtNLM"/>
    </source>
</evidence>
<feature type="compositionally biased region" description="Basic and acidic residues" evidence="1">
    <location>
        <begin position="553"/>
        <end position="563"/>
    </location>
</feature>
<evidence type="ECO:0000313" key="2">
    <source>
        <dbReference type="EMBL" id="CAL1544700.1"/>
    </source>
</evidence>
<feature type="compositionally biased region" description="Basic residues" evidence="1">
    <location>
        <begin position="212"/>
        <end position="224"/>
    </location>
</feature>
<feature type="compositionally biased region" description="Gly residues" evidence="1">
    <location>
        <begin position="662"/>
        <end position="679"/>
    </location>
</feature>
<gene>
    <name evidence="2" type="ORF">GSLYS_00018183001</name>
</gene>
<feature type="compositionally biased region" description="Polar residues" evidence="1">
    <location>
        <begin position="469"/>
        <end position="479"/>
    </location>
</feature>
<feature type="compositionally biased region" description="Basic and acidic residues" evidence="1">
    <location>
        <begin position="397"/>
        <end position="429"/>
    </location>
</feature>